<evidence type="ECO:0000313" key="1">
    <source>
        <dbReference type="EMBL" id="KAG8060325.1"/>
    </source>
</evidence>
<accession>A0A8J5SC23</accession>
<reference evidence="1" key="1">
    <citation type="journal article" date="2021" name="bioRxiv">
        <title>Whole Genome Assembly and Annotation of Northern Wild Rice, Zizania palustris L., Supports a Whole Genome Duplication in the Zizania Genus.</title>
        <authorList>
            <person name="Haas M."/>
            <person name="Kono T."/>
            <person name="Macchietto M."/>
            <person name="Millas R."/>
            <person name="McGilp L."/>
            <person name="Shao M."/>
            <person name="Duquette J."/>
            <person name="Hirsch C.N."/>
            <person name="Kimball J."/>
        </authorList>
    </citation>
    <scope>NUCLEOTIDE SEQUENCE</scope>
    <source>
        <tissue evidence="1">Fresh leaf tissue</tissue>
    </source>
</reference>
<comment type="caution">
    <text evidence="1">The sequence shown here is derived from an EMBL/GenBank/DDBJ whole genome shotgun (WGS) entry which is preliminary data.</text>
</comment>
<protein>
    <submittedName>
        <fullName evidence="1">Uncharacterized protein</fullName>
    </submittedName>
</protein>
<name>A0A8J5SC23_ZIZPA</name>
<proteinExistence type="predicted"/>
<dbReference type="EMBL" id="JAAALK010000287">
    <property type="protein sequence ID" value="KAG8060325.1"/>
    <property type="molecule type" value="Genomic_DNA"/>
</dbReference>
<sequence length="182" mass="19281">MTVECLRVWKHASMEYEGPLLVLGWQLADGTSTAPSGVTSSIGARGSKMPWRFYPLRAVVEWRFTEGHPRGSGSGAVMIAAMAWLASDATVVRGRGDGQRVARGAVWRAACAYLEDTVMLARRDSRGGGRNSVHALSAGRAHGRWSGNGCGRRGASVGVVWFGGSGRDGDTTWAAVCDGELA</sequence>
<reference evidence="1" key="2">
    <citation type="submission" date="2021-02" db="EMBL/GenBank/DDBJ databases">
        <authorList>
            <person name="Kimball J.A."/>
            <person name="Haas M.W."/>
            <person name="Macchietto M."/>
            <person name="Kono T."/>
            <person name="Duquette J."/>
            <person name="Shao M."/>
        </authorList>
    </citation>
    <scope>NUCLEOTIDE SEQUENCE</scope>
    <source>
        <tissue evidence="1">Fresh leaf tissue</tissue>
    </source>
</reference>
<evidence type="ECO:0000313" key="2">
    <source>
        <dbReference type="Proteomes" id="UP000729402"/>
    </source>
</evidence>
<keyword evidence="2" id="KW-1185">Reference proteome</keyword>
<gene>
    <name evidence="1" type="ORF">GUJ93_ZPchr0002g23932</name>
</gene>
<organism evidence="1 2">
    <name type="scientific">Zizania palustris</name>
    <name type="common">Northern wild rice</name>
    <dbReference type="NCBI Taxonomy" id="103762"/>
    <lineage>
        <taxon>Eukaryota</taxon>
        <taxon>Viridiplantae</taxon>
        <taxon>Streptophyta</taxon>
        <taxon>Embryophyta</taxon>
        <taxon>Tracheophyta</taxon>
        <taxon>Spermatophyta</taxon>
        <taxon>Magnoliopsida</taxon>
        <taxon>Liliopsida</taxon>
        <taxon>Poales</taxon>
        <taxon>Poaceae</taxon>
        <taxon>BOP clade</taxon>
        <taxon>Oryzoideae</taxon>
        <taxon>Oryzeae</taxon>
        <taxon>Zizaniinae</taxon>
        <taxon>Zizania</taxon>
    </lineage>
</organism>
<dbReference type="Proteomes" id="UP000729402">
    <property type="component" value="Unassembled WGS sequence"/>
</dbReference>
<dbReference type="AlphaFoldDB" id="A0A8J5SC23"/>